<organism evidence="2 3">
    <name type="scientific">Deinococcus psychrotolerans</name>
    <dbReference type="NCBI Taxonomy" id="2489213"/>
    <lineage>
        <taxon>Bacteria</taxon>
        <taxon>Thermotogati</taxon>
        <taxon>Deinococcota</taxon>
        <taxon>Deinococci</taxon>
        <taxon>Deinococcales</taxon>
        <taxon>Deinococcaceae</taxon>
        <taxon>Deinococcus</taxon>
    </lineage>
</organism>
<dbReference type="InterPro" id="IPR052342">
    <property type="entry name" value="MCH/BMMD"/>
</dbReference>
<proteinExistence type="predicted"/>
<dbReference type="EMBL" id="CP034183">
    <property type="protein sequence ID" value="AZI43635.1"/>
    <property type="molecule type" value="Genomic_DNA"/>
</dbReference>
<protein>
    <submittedName>
        <fullName evidence="2">MaoC family dehydratase</fullName>
    </submittedName>
</protein>
<name>A0A3G8YF97_9DEIO</name>
<evidence type="ECO:0000259" key="1">
    <source>
        <dbReference type="Pfam" id="PF01575"/>
    </source>
</evidence>
<evidence type="ECO:0000313" key="3">
    <source>
        <dbReference type="Proteomes" id="UP000276417"/>
    </source>
</evidence>
<sequence>MSQSSGTARPPGKYFEELPVGAVIRHYVTRTLTEADNVLFTTMTMNPQPLHLDAEYAAQTEFGERLVNSMLTLSLLVGLSVYELTLGTLVANLGFSEISFPKPVKHGDTLRAESEVVARRESGSRPEAGIVTFEHRAFNQRGELVAQCKRSALMQKQPAQKQPVHKEPS</sequence>
<dbReference type="PANTHER" id="PTHR43664">
    <property type="entry name" value="MONOAMINE OXIDASE-RELATED"/>
    <property type="match status" value="1"/>
</dbReference>
<reference evidence="2 3" key="1">
    <citation type="submission" date="2018-11" db="EMBL/GenBank/DDBJ databases">
        <title>Deinococcus shelandsis sp. nov., isolated from South Shetland Islands soil of Antarctica.</title>
        <authorList>
            <person name="Tian J."/>
        </authorList>
    </citation>
    <scope>NUCLEOTIDE SEQUENCE [LARGE SCALE GENOMIC DNA]</scope>
    <source>
        <strain evidence="2 3">S14-83T</strain>
    </source>
</reference>
<dbReference type="AlphaFoldDB" id="A0A3G8YF97"/>
<dbReference type="RefSeq" id="WP_124872538.1">
    <property type="nucleotide sequence ID" value="NZ_CP034183.1"/>
</dbReference>
<keyword evidence="3" id="KW-1185">Reference proteome</keyword>
<dbReference type="InterPro" id="IPR002539">
    <property type="entry name" value="MaoC-like_dom"/>
</dbReference>
<dbReference type="PANTHER" id="PTHR43664:SF1">
    <property type="entry name" value="BETA-METHYLMALYL-COA DEHYDRATASE"/>
    <property type="match status" value="1"/>
</dbReference>
<dbReference type="SUPFAM" id="SSF54637">
    <property type="entry name" value="Thioesterase/thiol ester dehydrase-isomerase"/>
    <property type="match status" value="1"/>
</dbReference>
<evidence type="ECO:0000313" key="2">
    <source>
        <dbReference type="EMBL" id="AZI43635.1"/>
    </source>
</evidence>
<dbReference type="CDD" id="cd03451">
    <property type="entry name" value="FkbR2"/>
    <property type="match status" value="1"/>
</dbReference>
<dbReference type="Gene3D" id="3.10.129.10">
    <property type="entry name" value="Hotdog Thioesterase"/>
    <property type="match status" value="1"/>
</dbReference>
<gene>
    <name evidence="2" type="ORF">EHF33_13480</name>
</gene>
<dbReference type="Pfam" id="PF01575">
    <property type="entry name" value="MaoC_dehydratas"/>
    <property type="match status" value="1"/>
</dbReference>
<dbReference type="InterPro" id="IPR029069">
    <property type="entry name" value="HotDog_dom_sf"/>
</dbReference>
<dbReference type="KEGG" id="dph:EHF33_13480"/>
<accession>A0A3G8YF97</accession>
<dbReference type="Proteomes" id="UP000276417">
    <property type="component" value="Chromosome 1"/>
</dbReference>
<feature type="domain" description="MaoC-like" evidence="1">
    <location>
        <begin position="20"/>
        <end position="131"/>
    </location>
</feature>
<dbReference type="OrthoDB" id="9801625at2"/>